<dbReference type="InterPro" id="IPR050639">
    <property type="entry name" value="SSR_resolvase"/>
</dbReference>
<feature type="domain" description="Resolvase/invertase-type recombinase catalytic" evidence="1">
    <location>
        <begin position="21"/>
        <end position="167"/>
    </location>
</feature>
<evidence type="ECO:0000313" key="3">
    <source>
        <dbReference type="Proteomes" id="UP000509597"/>
    </source>
</evidence>
<gene>
    <name evidence="2" type="ORF">HQ393_00070</name>
</gene>
<dbReference type="EMBL" id="CP058627">
    <property type="protein sequence ID" value="QLG89772.1"/>
    <property type="molecule type" value="Genomic_DNA"/>
</dbReference>
<dbReference type="SUPFAM" id="SSF53041">
    <property type="entry name" value="Resolvase-like"/>
    <property type="match status" value="1"/>
</dbReference>
<dbReference type="GO" id="GO:0003677">
    <property type="term" value="F:DNA binding"/>
    <property type="evidence" value="ECO:0007669"/>
    <property type="project" value="InterPro"/>
</dbReference>
<dbReference type="SMART" id="SM00857">
    <property type="entry name" value="Resolvase"/>
    <property type="match status" value="1"/>
</dbReference>
<dbReference type="CDD" id="cd00338">
    <property type="entry name" value="Ser_Recombinase"/>
    <property type="match status" value="1"/>
</dbReference>
<dbReference type="Gene3D" id="3.40.50.1390">
    <property type="entry name" value="Resolvase, N-terminal catalytic domain"/>
    <property type="match status" value="1"/>
</dbReference>
<dbReference type="GO" id="GO:0000150">
    <property type="term" value="F:DNA strand exchange activity"/>
    <property type="evidence" value="ECO:0007669"/>
    <property type="project" value="InterPro"/>
</dbReference>
<dbReference type="Pfam" id="PF00239">
    <property type="entry name" value="Resolvase"/>
    <property type="match status" value="1"/>
</dbReference>
<reference evidence="2 3" key="1">
    <citation type="submission" date="2020-07" db="EMBL/GenBank/DDBJ databases">
        <title>Complete genome sequence of Chitinibacter sp. 2T18.</title>
        <authorList>
            <person name="Bae J.-W."/>
            <person name="Choi J.-W."/>
        </authorList>
    </citation>
    <scope>NUCLEOTIDE SEQUENCE [LARGE SCALE GENOMIC DNA]</scope>
    <source>
        <strain evidence="2 3">2T18</strain>
    </source>
</reference>
<dbReference type="InterPro" id="IPR038109">
    <property type="entry name" value="DNA_bind_recomb_sf"/>
</dbReference>
<dbReference type="AlphaFoldDB" id="A0A7H9BMV3"/>
<dbReference type="InterPro" id="IPR036162">
    <property type="entry name" value="Resolvase-like_N_sf"/>
</dbReference>
<dbReference type="InterPro" id="IPR006119">
    <property type="entry name" value="Resolv_N"/>
</dbReference>
<dbReference type="RefSeq" id="WP_179358343.1">
    <property type="nucleotide sequence ID" value="NZ_CP058627.1"/>
</dbReference>
<dbReference type="KEGG" id="chiz:HQ393_00070"/>
<sequence length="519" mass="58471">MLRKRWNSHCIFWMNSTMVTKAALYLRSSKDRSDVSIDAQRRQLQELAAERGYLLTAEFTDVVESGKDEQRPGFQALVAAVRNKRRGWDALLILDTSRLARRRHISLIFEEVECRKFGVKVIYKSLPDTDPVTEMLLKSILQAMDEWHSLTSKAKGLAGMTENVRQGWRAGGRAPLGYRLEHIETGALREGTPVVKSRLALSDEADKVRKYLKAKAMGGSRQLALKDAGLKIAGSTAIGIEWNALTYAGHTVWNQRNEINDTGYVGGEKRKPRSEWVIQHNTHPALITDDEADAILNMLETSSMSKSRRTRSDYLLSGILKSPDGTAWHSDGEGSYRAGKGKRIKADVIEPAVLAQLTDNLLAHDFVAAFTKAAKRQTEAKMRDTELPNLRKELADIERHIIRITELLAQTTSPAPLLRQIESYEQRRIALEEDVVRRTEVEKEAQAVRNLTEVQVSKIMKGIAEDMAYLDRERLKDFIRGLIQKVELDVAASTFQLTYYLDAGNKVASPRGIEPRPPP</sequence>
<dbReference type="PANTHER" id="PTHR30461:SF23">
    <property type="entry name" value="DNA RECOMBINASE-RELATED"/>
    <property type="match status" value="1"/>
</dbReference>
<organism evidence="2 3">
    <name type="scientific">Chitinibacter bivalviorum</name>
    <dbReference type="NCBI Taxonomy" id="2739434"/>
    <lineage>
        <taxon>Bacteria</taxon>
        <taxon>Pseudomonadati</taxon>
        <taxon>Pseudomonadota</taxon>
        <taxon>Betaproteobacteria</taxon>
        <taxon>Neisseriales</taxon>
        <taxon>Chitinibacteraceae</taxon>
        <taxon>Chitinibacter</taxon>
    </lineage>
</organism>
<dbReference type="PANTHER" id="PTHR30461">
    <property type="entry name" value="DNA-INVERTASE FROM LAMBDOID PROPHAGE"/>
    <property type="match status" value="1"/>
</dbReference>
<evidence type="ECO:0000313" key="2">
    <source>
        <dbReference type="EMBL" id="QLG89772.1"/>
    </source>
</evidence>
<keyword evidence="3" id="KW-1185">Reference proteome</keyword>
<evidence type="ECO:0000259" key="1">
    <source>
        <dbReference type="PROSITE" id="PS51736"/>
    </source>
</evidence>
<accession>A0A7H9BMV3</accession>
<dbReference type="PROSITE" id="PS51736">
    <property type="entry name" value="RECOMBINASES_3"/>
    <property type="match status" value="1"/>
</dbReference>
<proteinExistence type="predicted"/>
<dbReference type="Proteomes" id="UP000509597">
    <property type="component" value="Chromosome"/>
</dbReference>
<protein>
    <submittedName>
        <fullName evidence="2">Recombinase family protein</fullName>
    </submittedName>
</protein>
<dbReference type="Gene3D" id="3.90.1750.20">
    <property type="entry name" value="Putative Large Serine Recombinase, Chain B, Domain 2"/>
    <property type="match status" value="1"/>
</dbReference>
<name>A0A7H9BMV3_9NEIS</name>